<dbReference type="InterPro" id="IPR025827">
    <property type="entry name" value="Zn_ribbon_recom_dom"/>
</dbReference>
<dbReference type="InterPro" id="IPR006119">
    <property type="entry name" value="Resolv_N"/>
</dbReference>
<dbReference type="PANTHER" id="PTHR30461:SF23">
    <property type="entry name" value="DNA RECOMBINASE-RELATED"/>
    <property type="match status" value="1"/>
</dbReference>
<dbReference type="GO" id="GO:0000150">
    <property type="term" value="F:DNA strand exchange activity"/>
    <property type="evidence" value="ECO:0007669"/>
    <property type="project" value="InterPro"/>
</dbReference>
<dbReference type="Pfam" id="PF00239">
    <property type="entry name" value="Resolvase"/>
    <property type="match status" value="1"/>
</dbReference>
<dbReference type="InterPro" id="IPR050639">
    <property type="entry name" value="SSR_resolvase"/>
</dbReference>
<protein>
    <recommendedName>
        <fullName evidence="5">Recombinase family protein</fullName>
    </recommendedName>
</protein>
<proteinExistence type="predicted"/>
<name>A0A255GLB0_9ACTN</name>
<dbReference type="Pfam" id="PF07508">
    <property type="entry name" value="Recombinase"/>
    <property type="match status" value="1"/>
</dbReference>
<feature type="domain" description="Resolvase/invertase-type recombinase catalytic" evidence="1">
    <location>
        <begin position="37"/>
        <end position="185"/>
    </location>
</feature>
<keyword evidence="4" id="KW-1185">Reference proteome</keyword>
<evidence type="ECO:0008006" key="5">
    <source>
        <dbReference type="Google" id="ProtNLM"/>
    </source>
</evidence>
<evidence type="ECO:0000259" key="1">
    <source>
        <dbReference type="PROSITE" id="PS51736"/>
    </source>
</evidence>
<evidence type="ECO:0000259" key="2">
    <source>
        <dbReference type="PROSITE" id="PS51737"/>
    </source>
</evidence>
<evidence type="ECO:0000313" key="3">
    <source>
        <dbReference type="EMBL" id="OYO16599.1"/>
    </source>
</evidence>
<dbReference type="OrthoDB" id="4500247at2"/>
<evidence type="ECO:0000313" key="4">
    <source>
        <dbReference type="Proteomes" id="UP000216311"/>
    </source>
</evidence>
<reference evidence="3 4" key="1">
    <citation type="submission" date="2017-07" db="EMBL/GenBank/DDBJ databases">
        <title>Draft whole genome sequences of clinical Proprionibacteriaceae strains.</title>
        <authorList>
            <person name="Bernier A.-M."/>
            <person name="Bernard K."/>
            <person name="Domingo M.-C."/>
        </authorList>
    </citation>
    <scope>NUCLEOTIDE SEQUENCE [LARGE SCALE GENOMIC DNA]</scope>
    <source>
        <strain evidence="3 4">NML 130396</strain>
    </source>
</reference>
<dbReference type="SUPFAM" id="SSF53041">
    <property type="entry name" value="Resolvase-like"/>
    <property type="match status" value="1"/>
</dbReference>
<dbReference type="Gene3D" id="3.90.1750.20">
    <property type="entry name" value="Putative Large Serine Recombinase, Chain B, Domain 2"/>
    <property type="match status" value="1"/>
</dbReference>
<organism evidence="3 4">
    <name type="scientific">Enemella dayhoffiae</name>
    <dbReference type="NCBI Taxonomy" id="2016507"/>
    <lineage>
        <taxon>Bacteria</taxon>
        <taxon>Bacillati</taxon>
        <taxon>Actinomycetota</taxon>
        <taxon>Actinomycetes</taxon>
        <taxon>Propionibacteriales</taxon>
        <taxon>Propionibacteriaceae</taxon>
        <taxon>Enemella</taxon>
    </lineage>
</organism>
<gene>
    <name evidence="3" type="ORF">CGZ93_17720</name>
</gene>
<dbReference type="PANTHER" id="PTHR30461">
    <property type="entry name" value="DNA-INVERTASE FROM LAMBDOID PROPHAGE"/>
    <property type="match status" value="1"/>
</dbReference>
<dbReference type="SMART" id="SM00857">
    <property type="entry name" value="Resolvase"/>
    <property type="match status" value="1"/>
</dbReference>
<dbReference type="EMBL" id="NMVQ01000047">
    <property type="protein sequence ID" value="OYO16599.1"/>
    <property type="molecule type" value="Genomic_DNA"/>
</dbReference>
<comment type="caution">
    <text evidence="3">The sequence shown here is derived from an EMBL/GenBank/DDBJ whole genome shotgun (WGS) entry which is preliminary data.</text>
</comment>
<dbReference type="PROSITE" id="PS51737">
    <property type="entry name" value="RECOMBINASE_DNA_BIND"/>
    <property type="match status" value="1"/>
</dbReference>
<dbReference type="AlphaFoldDB" id="A0A255GLB0"/>
<dbReference type="CDD" id="cd00338">
    <property type="entry name" value="Ser_Recombinase"/>
    <property type="match status" value="1"/>
</dbReference>
<dbReference type="Pfam" id="PF13408">
    <property type="entry name" value="Zn_ribbon_recom"/>
    <property type="match status" value="1"/>
</dbReference>
<dbReference type="InterPro" id="IPR036162">
    <property type="entry name" value="Resolvase-like_N_sf"/>
</dbReference>
<dbReference type="InterPro" id="IPR011109">
    <property type="entry name" value="DNA_bind_recombinase_dom"/>
</dbReference>
<sequence length="493" mass="53609">MIHRGIFPCTYTVTAAITKPAMVTAPAIALYSRSMTEAVIYCRISRDAAGQGLGVTRQRDDATSLAHARGWTITETLVDNDISASGRRHRPGFERLITLLTEGRTTVVVAWTLDRLTRNRADTVRLIEAAQDARATIALVRGSDLDMSSPAGRLTADLLAAVARSEIETKADRHQRAAQQAAEAGRWHGGVRPFGYESDGVSIRAGEAGAIAAGAQWILDGVPLADIARRWNDNGTPTTSGHDWDGKSVAQVMRRARNAGLRRHQGNPIGPAEWPEIIDPDTWHAVLAVLNDPGRRHRRHDAWLLTGGIALCGRCGAPMQAGTSSGTRIGGKKEVYPTYRCSAAAHLNRHRGRVDAVVEEAVITYLSRPDIGTLLPADSPDLSGITDEIDTLRQRSDRLADAYADGTVDLQQLTRANTRIAARLTDLEQQLAAAAPTLQRGLSIVHAPDPREAWQELTLQARKDVIRALATVWVDPIGKGKRREVGVRVEWLT</sequence>
<dbReference type="Gene3D" id="3.40.50.1390">
    <property type="entry name" value="Resolvase, N-terminal catalytic domain"/>
    <property type="match status" value="1"/>
</dbReference>
<dbReference type="Proteomes" id="UP000216311">
    <property type="component" value="Unassembled WGS sequence"/>
</dbReference>
<accession>A0A255GLB0</accession>
<dbReference type="InterPro" id="IPR038109">
    <property type="entry name" value="DNA_bind_recomb_sf"/>
</dbReference>
<dbReference type="GO" id="GO:0003677">
    <property type="term" value="F:DNA binding"/>
    <property type="evidence" value="ECO:0007669"/>
    <property type="project" value="InterPro"/>
</dbReference>
<feature type="domain" description="Recombinase" evidence="2">
    <location>
        <begin position="193"/>
        <end position="296"/>
    </location>
</feature>
<dbReference type="PROSITE" id="PS51736">
    <property type="entry name" value="RECOMBINASES_3"/>
    <property type="match status" value="1"/>
</dbReference>